<reference evidence="2" key="2">
    <citation type="journal article" date="2017" name="Nat. Plants">
        <title>The Aegilops tauschii genome reveals multiple impacts of transposons.</title>
        <authorList>
            <person name="Zhao G."/>
            <person name="Zou C."/>
            <person name="Li K."/>
            <person name="Wang K."/>
            <person name="Li T."/>
            <person name="Gao L."/>
            <person name="Zhang X."/>
            <person name="Wang H."/>
            <person name="Yang Z."/>
            <person name="Liu X."/>
            <person name="Jiang W."/>
            <person name="Mao L."/>
            <person name="Kong X."/>
            <person name="Jiao Y."/>
            <person name="Jia J."/>
        </authorList>
    </citation>
    <scope>NUCLEOTIDE SEQUENCE [LARGE SCALE GENOMIC DNA]</scope>
    <source>
        <strain evidence="2">cv. AL8/78</strain>
    </source>
</reference>
<organism evidence="1 2">
    <name type="scientific">Aegilops tauschii subsp. strangulata</name>
    <name type="common">Goatgrass</name>
    <dbReference type="NCBI Taxonomy" id="200361"/>
    <lineage>
        <taxon>Eukaryota</taxon>
        <taxon>Viridiplantae</taxon>
        <taxon>Streptophyta</taxon>
        <taxon>Embryophyta</taxon>
        <taxon>Tracheophyta</taxon>
        <taxon>Spermatophyta</taxon>
        <taxon>Magnoliopsida</taxon>
        <taxon>Liliopsida</taxon>
        <taxon>Poales</taxon>
        <taxon>Poaceae</taxon>
        <taxon>BOP clade</taxon>
        <taxon>Pooideae</taxon>
        <taxon>Triticodae</taxon>
        <taxon>Triticeae</taxon>
        <taxon>Triticinae</taxon>
        <taxon>Aegilops</taxon>
    </lineage>
</organism>
<keyword evidence="2" id="KW-1185">Reference proteome</keyword>
<accession>A0A453FU87</accession>
<reference evidence="2" key="1">
    <citation type="journal article" date="2014" name="Science">
        <title>Ancient hybridizations among the ancestral genomes of bread wheat.</title>
        <authorList>
            <consortium name="International Wheat Genome Sequencing Consortium,"/>
            <person name="Marcussen T."/>
            <person name="Sandve S.R."/>
            <person name="Heier L."/>
            <person name="Spannagl M."/>
            <person name="Pfeifer M."/>
            <person name="Jakobsen K.S."/>
            <person name="Wulff B.B."/>
            <person name="Steuernagel B."/>
            <person name="Mayer K.F."/>
            <person name="Olsen O.A."/>
        </authorList>
    </citation>
    <scope>NUCLEOTIDE SEQUENCE [LARGE SCALE GENOMIC DNA]</scope>
    <source>
        <strain evidence="2">cv. AL8/78</strain>
    </source>
</reference>
<evidence type="ECO:0000313" key="2">
    <source>
        <dbReference type="Proteomes" id="UP000015105"/>
    </source>
</evidence>
<reference evidence="1" key="3">
    <citation type="journal article" date="2017" name="Nature">
        <title>Genome sequence of the progenitor of the wheat D genome Aegilops tauschii.</title>
        <authorList>
            <person name="Luo M.C."/>
            <person name="Gu Y.Q."/>
            <person name="Puiu D."/>
            <person name="Wang H."/>
            <person name="Twardziok S.O."/>
            <person name="Deal K.R."/>
            <person name="Huo N."/>
            <person name="Zhu T."/>
            <person name="Wang L."/>
            <person name="Wang Y."/>
            <person name="McGuire P.E."/>
            <person name="Liu S."/>
            <person name="Long H."/>
            <person name="Ramasamy R.K."/>
            <person name="Rodriguez J.C."/>
            <person name="Van S.L."/>
            <person name="Yuan L."/>
            <person name="Wang Z."/>
            <person name="Xia Z."/>
            <person name="Xiao L."/>
            <person name="Anderson O.D."/>
            <person name="Ouyang S."/>
            <person name="Liang Y."/>
            <person name="Zimin A.V."/>
            <person name="Pertea G."/>
            <person name="Qi P."/>
            <person name="Bennetzen J.L."/>
            <person name="Dai X."/>
            <person name="Dawson M.W."/>
            <person name="Muller H.G."/>
            <person name="Kugler K."/>
            <person name="Rivarola-Duarte L."/>
            <person name="Spannagl M."/>
            <person name="Mayer K.F.X."/>
            <person name="Lu F.H."/>
            <person name="Bevan M.W."/>
            <person name="Leroy P."/>
            <person name="Li P."/>
            <person name="You F.M."/>
            <person name="Sun Q."/>
            <person name="Liu Z."/>
            <person name="Lyons E."/>
            <person name="Wicker T."/>
            <person name="Salzberg S.L."/>
            <person name="Devos K.M."/>
            <person name="Dvorak J."/>
        </authorList>
    </citation>
    <scope>NUCLEOTIDE SEQUENCE [LARGE SCALE GENOMIC DNA]</scope>
    <source>
        <strain evidence="1">cv. AL8/78</strain>
    </source>
</reference>
<dbReference type="AlphaFoldDB" id="A0A453FU87"/>
<dbReference type="Gramene" id="AET3Gv20783400.14">
    <property type="protein sequence ID" value="AET3Gv20783400.14"/>
    <property type="gene ID" value="AET3Gv20783400"/>
</dbReference>
<protein>
    <submittedName>
        <fullName evidence="1">Uncharacterized protein</fullName>
    </submittedName>
</protein>
<dbReference type="EnsemblPlants" id="AET3Gv20783400.14">
    <property type="protein sequence ID" value="AET3Gv20783400.14"/>
    <property type="gene ID" value="AET3Gv20783400"/>
</dbReference>
<sequence>PATPSSAASSSKETDNQIFYNDKSQIPFRFANNGATGIVAARALGVAPRGNPSQPAGDAMY</sequence>
<name>A0A453FU87_AEGTS</name>
<evidence type="ECO:0000313" key="1">
    <source>
        <dbReference type="EnsemblPlants" id="AET3Gv20783400.14"/>
    </source>
</evidence>
<reference evidence="1" key="4">
    <citation type="submission" date="2019-03" db="UniProtKB">
        <authorList>
            <consortium name="EnsemblPlants"/>
        </authorList>
    </citation>
    <scope>IDENTIFICATION</scope>
</reference>
<reference evidence="1" key="5">
    <citation type="journal article" date="2021" name="G3 (Bethesda)">
        <title>Aegilops tauschii genome assembly Aet v5.0 features greater sequence contiguity and improved annotation.</title>
        <authorList>
            <person name="Wang L."/>
            <person name="Zhu T."/>
            <person name="Rodriguez J.C."/>
            <person name="Deal K.R."/>
            <person name="Dubcovsky J."/>
            <person name="McGuire P.E."/>
            <person name="Lux T."/>
            <person name="Spannagl M."/>
            <person name="Mayer K.F.X."/>
            <person name="Baldrich P."/>
            <person name="Meyers B.C."/>
            <person name="Huo N."/>
            <person name="Gu Y.Q."/>
            <person name="Zhou H."/>
            <person name="Devos K.M."/>
            <person name="Bennetzen J.L."/>
            <person name="Unver T."/>
            <person name="Budak H."/>
            <person name="Gulick P.J."/>
            <person name="Galiba G."/>
            <person name="Kalapos B."/>
            <person name="Nelson D.R."/>
            <person name="Li P."/>
            <person name="You F.M."/>
            <person name="Luo M.C."/>
            <person name="Dvorak J."/>
        </authorList>
    </citation>
    <scope>NUCLEOTIDE SEQUENCE [LARGE SCALE GENOMIC DNA]</scope>
    <source>
        <strain evidence="1">cv. AL8/78</strain>
    </source>
</reference>
<dbReference type="Proteomes" id="UP000015105">
    <property type="component" value="Chromosome 3D"/>
</dbReference>
<proteinExistence type="predicted"/>